<dbReference type="InterPro" id="IPR038765">
    <property type="entry name" value="Papain-like_cys_pep_sf"/>
</dbReference>
<protein>
    <submittedName>
        <fullName evidence="4">DUF3857 domain-containing protein</fullName>
    </submittedName>
</protein>
<evidence type="ECO:0000259" key="2">
    <source>
        <dbReference type="Pfam" id="PF01841"/>
    </source>
</evidence>
<dbReference type="Proteomes" id="UP000593892">
    <property type="component" value="Chromosome"/>
</dbReference>
<accession>A0A7S7NV28</accession>
<feature type="domain" description="DUF3857" evidence="3">
    <location>
        <begin position="61"/>
        <end position="216"/>
    </location>
</feature>
<evidence type="ECO:0000313" key="5">
    <source>
        <dbReference type="Proteomes" id="UP000593892"/>
    </source>
</evidence>
<evidence type="ECO:0000259" key="3">
    <source>
        <dbReference type="Pfam" id="PF12969"/>
    </source>
</evidence>
<proteinExistence type="predicted"/>
<dbReference type="InterPro" id="IPR002931">
    <property type="entry name" value="Transglutaminase-like"/>
</dbReference>
<dbReference type="Pfam" id="PF12969">
    <property type="entry name" value="DUF3857"/>
    <property type="match status" value="1"/>
</dbReference>
<dbReference type="Pfam" id="PF01841">
    <property type="entry name" value="Transglut_core"/>
    <property type="match status" value="1"/>
</dbReference>
<sequence>MLSRTLLPVAAFAILAPGLLQAADETPAWLKELSTVTLPNYPAKVNNVVLLNEEHTAMAETGRLTTTTRTAIKILNPQGGDVAFFDSYDSVSGKVRDFRAWMLPPSGKIKKYGKDEIVDVACAGNDIYNECRRRFVSGKRDAEPGAIFAYESVIEYQSFANQISFHFQDGTPVRLARFRVTVPAGWEVRSKAFNGAPKETLADGSYTWHMENLPAMEPEPASPSFLSVAPWVGVNLVGPGGKHPVLSWTDAAGLLAELNDAQSDPGELITAKARSLVEGATTEMDKIRAIGRFTQQVNYVSVQTNLAKGGGYRPHAAEQVFKKLYGDCKDKVNLTRAMLRAVGITSYPVAIYSGDRTHVTQEWPSLGAFNHAISAIRVAPETREPAVLEHPKLGRLLFFDPTDPYVKPGFLPDHEQDSFALVGAPVDGGLVRAPSAPPVAAAHDRFVEAVLTADGAIEGKFTDKRTGEALAGAVGEYRSLGKTDYEKRMERWVGRSVQGATSSGLEVEDSAGQFVVRGRFASPHFAQRPQPRMLIFKAGLLEYDDWRLVSKTRKYPIVVDTDALSETVRVQIPAEFKVDELPSPIHIDSPYGKYEAAWTQEGQAIQFRRTLELPAQTVPSAQYTELKKFLDTISGSANAPVVLVR</sequence>
<feature type="chain" id="PRO_5033064599" evidence="1">
    <location>
        <begin position="23"/>
        <end position="645"/>
    </location>
</feature>
<dbReference type="SUPFAM" id="SSF54001">
    <property type="entry name" value="Cysteine proteinases"/>
    <property type="match status" value="1"/>
</dbReference>
<reference evidence="4 5" key="1">
    <citation type="submission" date="2020-10" db="EMBL/GenBank/DDBJ databases">
        <title>Complete genome sequence of Paludibaculum fermentans P105T, a facultatively anaerobic acidobacterium capable of dissimilatory Fe(III) reduction.</title>
        <authorList>
            <person name="Dedysh S.N."/>
            <person name="Beletsky A.V."/>
            <person name="Kulichevskaya I.S."/>
            <person name="Mardanov A.V."/>
            <person name="Ravin N.V."/>
        </authorList>
    </citation>
    <scope>NUCLEOTIDE SEQUENCE [LARGE SCALE GENOMIC DNA]</scope>
    <source>
        <strain evidence="4 5">P105</strain>
    </source>
</reference>
<dbReference type="Gene3D" id="2.60.40.3140">
    <property type="match status" value="1"/>
</dbReference>
<gene>
    <name evidence="4" type="ORF">IRI77_10440</name>
</gene>
<dbReference type="EMBL" id="CP063849">
    <property type="protein sequence ID" value="QOY90346.1"/>
    <property type="molecule type" value="Genomic_DNA"/>
</dbReference>
<dbReference type="Gene3D" id="3.10.620.30">
    <property type="match status" value="1"/>
</dbReference>
<keyword evidence="1" id="KW-0732">Signal</keyword>
<feature type="signal peptide" evidence="1">
    <location>
        <begin position="1"/>
        <end position="22"/>
    </location>
</feature>
<dbReference type="InterPro" id="IPR024618">
    <property type="entry name" value="DUF3857"/>
</dbReference>
<feature type="domain" description="Transglutaminase-like" evidence="2">
    <location>
        <begin position="272"/>
        <end position="356"/>
    </location>
</feature>
<dbReference type="KEGG" id="pfer:IRI77_10440"/>
<dbReference type="AlphaFoldDB" id="A0A7S7NV28"/>
<dbReference type="Gene3D" id="2.60.120.1130">
    <property type="match status" value="1"/>
</dbReference>
<evidence type="ECO:0000256" key="1">
    <source>
        <dbReference type="SAM" id="SignalP"/>
    </source>
</evidence>
<evidence type="ECO:0000313" key="4">
    <source>
        <dbReference type="EMBL" id="QOY90346.1"/>
    </source>
</evidence>
<organism evidence="4 5">
    <name type="scientific">Paludibaculum fermentans</name>
    <dbReference type="NCBI Taxonomy" id="1473598"/>
    <lineage>
        <taxon>Bacteria</taxon>
        <taxon>Pseudomonadati</taxon>
        <taxon>Acidobacteriota</taxon>
        <taxon>Terriglobia</taxon>
        <taxon>Bryobacterales</taxon>
        <taxon>Bryobacteraceae</taxon>
        <taxon>Paludibaculum</taxon>
    </lineage>
</organism>
<name>A0A7S7NV28_PALFE</name>
<keyword evidence="5" id="KW-1185">Reference proteome</keyword>
<dbReference type="RefSeq" id="WP_194452011.1">
    <property type="nucleotide sequence ID" value="NZ_CP063849.1"/>
</dbReference>